<evidence type="ECO:0000256" key="1">
    <source>
        <dbReference type="SAM" id="Coils"/>
    </source>
</evidence>
<dbReference type="AlphaFoldDB" id="A0A9W8JUK1"/>
<evidence type="ECO:0000313" key="4">
    <source>
        <dbReference type="Proteomes" id="UP001148786"/>
    </source>
</evidence>
<keyword evidence="1" id="KW-0175">Coiled coil</keyword>
<comment type="caution">
    <text evidence="3">The sequence shown here is derived from an EMBL/GenBank/DDBJ whole genome shotgun (WGS) entry which is preliminary data.</text>
</comment>
<proteinExistence type="predicted"/>
<dbReference type="Proteomes" id="UP001148786">
    <property type="component" value="Unassembled WGS sequence"/>
</dbReference>
<dbReference type="EMBL" id="JANKHO010000890">
    <property type="protein sequence ID" value="KAJ3505388.1"/>
    <property type="molecule type" value="Genomic_DNA"/>
</dbReference>
<feature type="compositionally biased region" description="Low complexity" evidence="2">
    <location>
        <begin position="223"/>
        <end position="234"/>
    </location>
</feature>
<sequence length="307" mass="33875">MSPVLPPIWAARGHKSASDALIKFRCLSDAERLCPICATTFDENNYRRFLALIPQPAHSPRCSGSSPVVDDDLHVASTLADAISRIDNSTAIPYIRHLHDTAYAFLQGQPRNCHKGLEANVRLLGCILQAKGTILLQSEITNELTSRVQELHSENAHLRRQLDEVKRLYDEEKECVREIQAHISDYMRTHPEIDLMMDEIIAFRSEINELRAAVAAIGGGDMSPQSTPSTPSLTDMEESEPPSATIPLMPSTPNETAMEASQLLASPLFIPALPEIGHGHEANCLDVDSDLDLERLGRICIASQQQV</sequence>
<keyword evidence="4" id="KW-1185">Reference proteome</keyword>
<feature type="coiled-coil region" evidence="1">
    <location>
        <begin position="141"/>
        <end position="175"/>
    </location>
</feature>
<reference evidence="3" key="1">
    <citation type="submission" date="2022-07" db="EMBL/GenBank/DDBJ databases">
        <title>Genome Sequence of Agrocybe chaxingu.</title>
        <authorList>
            <person name="Buettner E."/>
        </authorList>
    </citation>
    <scope>NUCLEOTIDE SEQUENCE</scope>
    <source>
        <strain evidence="3">MP-N11</strain>
    </source>
</reference>
<gene>
    <name evidence="3" type="ORF">NLJ89_g7448</name>
</gene>
<protein>
    <submittedName>
        <fullName evidence="3">Uncharacterized protein</fullName>
    </submittedName>
</protein>
<organism evidence="3 4">
    <name type="scientific">Agrocybe chaxingu</name>
    <dbReference type="NCBI Taxonomy" id="84603"/>
    <lineage>
        <taxon>Eukaryota</taxon>
        <taxon>Fungi</taxon>
        <taxon>Dikarya</taxon>
        <taxon>Basidiomycota</taxon>
        <taxon>Agaricomycotina</taxon>
        <taxon>Agaricomycetes</taxon>
        <taxon>Agaricomycetidae</taxon>
        <taxon>Agaricales</taxon>
        <taxon>Agaricineae</taxon>
        <taxon>Strophariaceae</taxon>
        <taxon>Agrocybe</taxon>
    </lineage>
</organism>
<feature type="region of interest" description="Disordered" evidence="2">
    <location>
        <begin position="218"/>
        <end position="244"/>
    </location>
</feature>
<accession>A0A9W8JUK1</accession>
<name>A0A9W8JUK1_9AGAR</name>
<evidence type="ECO:0000256" key="2">
    <source>
        <dbReference type="SAM" id="MobiDB-lite"/>
    </source>
</evidence>
<evidence type="ECO:0000313" key="3">
    <source>
        <dbReference type="EMBL" id="KAJ3505388.1"/>
    </source>
</evidence>